<dbReference type="GO" id="GO:0005737">
    <property type="term" value="C:cytoplasm"/>
    <property type="evidence" value="ECO:0007669"/>
    <property type="project" value="TreeGrafter"/>
</dbReference>
<dbReference type="Pfam" id="PF00160">
    <property type="entry name" value="Pro_isomerase"/>
    <property type="match status" value="1"/>
</dbReference>
<protein>
    <recommendedName>
        <fullName evidence="2">Peptidyl-prolyl cis-trans isomerase</fullName>
        <shortName evidence="2">PPIase</shortName>
        <ecNumber evidence="2">5.2.1.8</ecNumber>
    </recommendedName>
</protein>
<dbReference type="Proteomes" id="UP001280121">
    <property type="component" value="Unassembled WGS sequence"/>
</dbReference>
<name>A0AAD9WTK7_9ROSI</name>
<keyword evidence="2" id="KW-0413">Isomerase</keyword>
<sequence length="123" mass="13557">MAIIYLRSLILDFVCRLMHVDSCKVMRITILSLALCTDEKGISKNGKPLHYKGTTFHHVIPRRIFNGGYITDGDGLKGESINGDSFVDENFINKCTGPEILSMANTGLGTNGSQFLICTVMIE</sequence>
<gene>
    <name evidence="4" type="ORF">Ddye_023796</name>
</gene>
<dbReference type="Gene3D" id="2.40.100.10">
    <property type="entry name" value="Cyclophilin-like"/>
    <property type="match status" value="1"/>
</dbReference>
<keyword evidence="2" id="KW-0697">Rotamase</keyword>
<comment type="similarity">
    <text evidence="1 2">Belongs to the cyclophilin-type PPIase family.</text>
</comment>
<evidence type="ECO:0000256" key="2">
    <source>
        <dbReference type="RuleBase" id="RU363019"/>
    </source>
</evidence>
<dbReference type="PANTHER" id="PTHR11071:SF561">
    <property type="entry name" value="PEPTIDYL-PROLYL CIS-TRANS ISOMERASE D-RELATED"/>
    <property type="match status" value="1"/>
</dbReference>
<comment type="caution">
    <text evidence="4">The sequence shown here is derived from an EMBL/GenBank/DDBJ whole genome shotgun (WGS) entry which is preliminary data.</text>
</comment>
<dbReference type="SUPFAM" id="SSF50891">
    <property type="entry name" value="Cyclophilin-like"/>
    <property type="match status" value="1"/>
</dbReference>
<evidence type="ECO:0000259" key="3">
    <source>
        <dbReference type="PROSITE" id="PS50072"/>
    </source>
</evidence>
<feature type="domain" description="PPIase cyclophilin-type" evidence="3">
    <location>
        <begin position="33"/>
        <end position="123"/>
    </location>
</feature>
<accession>A0AAD9WTK7</accession>
<keyword evidence="5" id="KW-1185">Reference proteome</keyword>
<dbReference type="PANTHER" id="PTHR11071">
    <property type="entry name" value="PEPTIDYL-PROLYL CIS-TRANS ISOMERASE"/>
    <property type="match status" value="1"/>
</dbReference>
<dbReference type="InterPro" id="IPR002130">
    <property type="entry name" value="Cyclophilin-type_PPIase_dom"/>
</dbReference>
<organism evidence="4 5">
    <name type="scientific">Dipteronia dyeriana</name>
    <dbReference type="NCBI Taxonomy" id="168575"/>
    <lineage>
        <taxon>Eukaryota</taxon>
        <taxon>Viridiplantae</taxon>
        <taxon>Streptophyta</taxon>
        <taxon>Embryophyta</taxon>
        <taxon>Tracheophyta</taxon>
        <taxon>Spermatophyta</taxon>
        <taxon>Magnoliopsida</taxon>
        <taxon>eudicotyledons</taxon>
        <taxon>Gunneridae</taxon>
        <taxon>Pentapetalae</taxon>
        <taxon>rosids</taxon>
        <taxon>malvids</taxon>
        <taxon>Sapindales</taxon>
        <taxon>Sapindaceae</taxon>
        <taxon>Hippocastanoideae</taxon>
        <taxon>Acereae</taxon>
        <taxon>Dipteronia</taxon>
    </lineage>
</organism>
<dbReference type="InterPro" id="IPR029000">
    <property type="entry name" value="Cyclophilin-like_dom_sf"/>
</dbReference>
<dbReference type="AlphaFoldDB" id="A0AAD9WTK7"/>
<evidence type="ECO:0000256" key="1">
    <source>
        <dbReference type="ARBA" id="ARBA00007365"/>
    </source>
</evidence>
<dbReference type="GO" id="GO:0016018">
    <property type="term" value="F:cyclosporin A binding"/>
    <property type="evidence" value="ECO:0007669"/>
    <property type="project" value="TreeGrafter"/>
</dbReference>
<dbReference type="GO" id="GO:0006457">
    <property type="term" value="P:protein folding"/>
    <property type="evidence" value="ECO:0007669"/>
    <property type="project" value="TreeGrafter"/>
</dbReference>
<reference evidence="4" key="1">
    <citation type="journal article" date="2023" name="Plant J.">
        <title>Genome sequences and population genomics provide insights into the demographic history, inbreeding, and mutation load of two 'living fossil' tree species of Dipteronia.</title>
        <authorList>
            <person name="Feng Y."/>
            <person name="Comes H.P."/>
            <person name="Chen J."/>
            <person name="Zhu S."/>
            <person name="Lu R."/>
            <person name="Zhang X."/>
            <person name="Li P."/>
            <person name="Qiu J."/>
            <person name="Olsen K.M."/>
            <person name="Qiu Y."/>
        </authorList>
    </citation>
    <scope>NUCLEOTIDE SEQUENCE</scope>
    <source>
        <strain evidence="4">KIB01</strain>
    </source>
</reference>
<dbReference type="EC" id="5.2.1.8" evidence="2"/>
<comment type="catalytic activity">
    <reaction evidence="2">
        <text>[protein]-peptidylproline (omega=180) = [protein]-peptidylproline (omega=0)</text>
        <dbReference type="Rhea" id="RHEA:16237"/>
        <dbReference type="Rhea" id="RHEA-COMP:10747"/>
        <dbReference type="Rhea" id="RHEA-COMP:10748"/>
        <dbReference type="ChEBI" id="CHEBI:83833"/>
        <dbReference type="ChEBI" id="CHEBI:83834"/>
        <dbReference type="EC" id="5.2.1.8"/>
    </reaction>
</comment>
<dbReference type="PROSITE" id="PS50072">
    <property type="entry name" value="CSA_PPIASE_2"/>
    <property type="match status" value="1"/>
</dbReference>
<evidence type="ECO:0000313" key="4">
    <source>
        <dbReference type="EMBL" id="KAK2642033.1"/>
    </source>
</evidence>
<dbReference type="EMBL" id="JANJYI010000007">
    <property type="protein sequence ID" value="KAK2642033.1"/>
    <property type="molecule type" value="Genomic_DNA"/>
</dbReference>
<proteinExistence type="inferred from homology"/>
<dbReference type="PRINTS" id="PR00153">
    <property type="entry name" value="CSAPPISMRASE"/>
</dbReference>
<evidence type="ECO:0000313" key="5">
    <source>
        <dbReference type="Proteomes" id="UP001280121"/>
    </source>
</evidence>
<comment type="function">
    <text evidence="2">PPIases accelerate the folding of proteins. It catalyzes the cis-trans isomerization of proline imidic peptide bonds in oligopeptides.</text>
</comment>
<dbReference type="GO" id="GO:0003755">
    <property type="term" value="F:peptidyl-prolyl cis-trans isomerase activity"/>
    <property type="evidence" value="ECO:0007669"/>
    <property type="project" value="UniProtKB-UniRule"/>
</dbReference>